<dbReference type="Gene3D" id="3.40.50.300">
    <property type="entry name" value="P-loop containing nucleotide triphosphate hydrolases"/>
    <property type="match status" value="1"/>
</dbReference>
<keyword evidence="6" id="KW-1185">Reference proteome</keyword>
<dbReference type="eggNOG" id="COG3899">
    <property type="taxonomic scope" value="Bacteria"/>
</dbReference>
<dbReference type="InterPro" id="IPR027417">
    <property type="entry name" value="P-loop_NTPase"/>
</dbReference>
<protein>
    <submittedName>
        <fullName evidence="5">ATPase-like protein</fullName>
    </submittedName>
</protein>
<dbReference type="STRING" id="471852.Tcur_0744"/>
<dbReference type="HOGENOM" id="CLU_006850_2_0_11"/>
<organism evidence="5 6">
    <name type="scientific">Thermomonospora curvata (strain ATCC 19995 / DSM 43183 / JCM 3096 / KCTC 9072 / NBRC 15933 / NCIMB 10081 / Henssen B9)</name>
    <dbReference type="NCBI Taxonomy" id="471852"/>
    <lineage>
        <taxon>Bacteria</taxon>
        <taxon>Bacillati</taxon>
        <taxon>Actinomycetota</taxon>
        <taxon>Actinomycetes</taxon>
        <taxon>Streptosporangiales</taxon>
        <taxon>Thermomonosporaceae</taxon>
        <taxon>Thermomonospora</taxon>
    </lineage>
</organism>
<dbReference type="PANTHER" id="PTHR16305">
    <property type="entry name" value="TESTICULAR SOLUBLE ADENYLYL CYCLASE"/>
    <property type="match status" value="1"/>
</dbReference>
<keyword evidence="1" id="KW-0547">Nucleotide-binding</keyword>
<gene>
    <name evidence="5" type="ordered locus">Tcur_0744</name>
</gene>
<dbReference type="InterPro" id="IPR041664">
    <property type="entry name" value="AAA_16"/>
</dbReference>
<feature type="domain" description="Orc1-like AAA ATPase" evidence="4">
    <location>
        <begin position="7"/>
        <end position="174"/>
    </location>
</feature>
<feature type="coiled-coil region" evidence="3">
    <location>
        <begin position="825"/>
        <end position="852"/>
    </location>
</feature>
<evidence type="ECO:0000256" key="2">
    <source>
        <dbReference type="ARBA" id="ARBA00022840"/>
    </source>
</evidence>
<dbReference type="RefSeq" id="WP_012851121.1">
    <property type="nucleotide sequence ID" value="NC_013510.1"/>
</dbReference>
<keyword evidence="2" id="KW-0067">ATP-binding</keyword>
<evidence type="ECO:0000313" key="6">
    <source>
        <dbReference type="Proteomes" id="UP000001918"/>
    </source>
</evidence>
<evidence type="ECO:0000256" key="3">
    <source>
        <dbReference type="SAM" id="Coils"/>
    </source>
</evidence>
<dbReference type="Pfam" id="PF13191">
    <property type="entry name" value="AAA_16"/>
    <property type="match status" value="1"/>
</dbReference>
<name>D1A5H7_THECD</name>
<dbReference type="PANTHER" id="PTHR16305:SF35">
    <property type="entry name" value="TRANSCRIPTIONAL ACTIVATOR DOMAIN"/>
    <property type="match status" value="1"/>
</dbReference>
<dbReference type="GO" id="GO:0005524">
    <property type="term" value="F:ATP binding"/>
    <property type="evidence" value="ECO:0007669"/>
    <property type="project" value="UniProtKB-KW"/>
</dbReference>
<reference evidence="5 6" key="1">
    <citation type="journal article" date="2011" name="Stand. Genomic Sci.">
        <title>Complete genome sequence of Thermomonospora curvata type strain (B9).</title>
        <authorList>
            <person name="Chertkov O."/>
            <person name="Sikorski J."/>
            <person name="Nolan M."/>
            <person name="Lapidus A."/>
            <person name="Lucas S."/>
            <person name="Del Rio T.G."/>
            <person name="Tice H."/>
            <person name="Cheng J.F."/>
            <person name="Goodwin L."/>
            <person name="Pitluck S."/>
            <person name="Liolios K."/>
            <person name="Ivanova N."/>
            <person name="Mavromatis K."/>
            <person name="Mikhailova N."/>
            <person name="Ovchinnikova G."/>
            <person name="Pati A."/>
            <person name="Chen A."/>
            <person name="Palaniappan K."/>
            <person name="Djao O.D."/>
            <person name="Land M."/>
            <person name="Hauser L."/>
            <person name="Chang Y.J."/>
            <person name="Jeffries C.D."/>
            <person name="Brettin T."/>
            <person name="Han C."/>
            <person name="Detter J.C."/>
            <person name="Rohde M."/>
            <person name="Goker M."/>
            <person name="Woyke T."/>
            <person name="Bristow J."/>
            <person name="Eisen J.A."/>
            <person name="Markowitz V."/>
            <person name="Hugenholtz P."/>
            <person name="Klenk H.P."/>
            <person name="Kyrpides N.C."/>
        </authorList>
    </citation>
    <scope>NUCLEOTIDE SEQUENCE [LARGE SCALE GENOMIC DNA]</scope>
    <source>
        <strain evidence="6">ATCC 19995 / DSM 43183 / JCM 3096 / KCTC 9072 / NBRC 15933 / NCIMB 10081 / Henssen B9</strain>
    </source>
</reference>
<proteinExistence type="predicted"/>
<accession>D1A5H7</accession>
<dbReference type="AlphaFoldDB" id="D1A5H7"/>
<dbReference type="GO" id="GO:0005737">
    <property type="term" value="C:cytoplasm"/>
    <property type="evidence" value="ECO:0007669"/>
    <property type="project" value="TreeGrafter"/>
</dbReference>
<dbReference type="Proteomes" id="UP000001918">
    <property type="component" value="Chromosome"/>
</dbReference>
<evidence type="ECO:0000259" key="4">
    <source>
        <dbReference type="Pfam" id="PF13191"/>
    </source>
</evidence>
<dbReference type="InterPro" id="IPR011990">
    <property type="entry name" value="TPR-like_helical_dom_sf"/>
</dbReference>
<dbReference type="GO" id="GO:0004016">
    <property type="term" value="F:adenylate cyclase activity"/>
    <property type="evidence" value="ECO:0007669"/>
    <property type="project" value="TreeGrafter"/>
</dbReference>
<dbReference type="EMBL" id="CP001738">
    <property type="protein sequence ID" value="ACY96337.1"/>
    <property type="molecule type" value="Genomic_DNA"/>
</dbReference>
<dbReference type="SUPFAM" id="SSF52540">
    <property type="entry name" value="P-loop containing nucleoside triphosphate hydrolases"/>
    <property type="match status" value="1"/>
</dbReference>
<sequence>MTTVTSPLIGREHAIETLHAELSRAIDGHGGLVLVTGEAGIGKTALVTEAAVAARRRGALVLSGSCWQSGGAPGYWPWVQVVRGLRRSCTAGEWAEVEDAAGGVPAALLGERPEEPGEIGDFVLYDGVTTALVTAAQRRPLMIVLDDLHWADPASVRLLEFAARHTWFERLLLVGTYRDVEVELPGHPLRPLMSSLAIRATTVTLTGLGRAEVGALMARTVGRRPDDALVAEVHRRTGGNPFFVEQAARLWQSGGPVEAIAPGVRDAVQQRLSLLPEAAVRLLTVAAVLGREFHRRLLAAVAAEPAAAVDRLLEQAVAARLAVTLGGGRFAFVHDLVRETLYATLTETQAAQKHAAVVRALERFPDLAEHLLPAELAAHAHRGRGELDPAVVVDHLIAAARHAGARMAIDEKLQHRRRALDVAAALEPRRRALIALDLGRDLYHYGEIGQARAMLTDAAACARRAGDPVVTARVALTLHIYAGTGDGPSDPAEELLRETHRALAGDIAGPVPLDRLAREVTVLAAARARDERDDDALAFFLWTLHDLIWGPGTAAERERLAQELSELGRRLSDPDMTYYALSLRWVTLLEQGDPRYLDAHAEMLAMSEREGLPGLRIGSLIDRSVIAGMQGRFAEAEELIAEAARLSEAHGGDHFGSLRHLRWMLHHLRGRPEEVKEAAASCLPDDGTYTRLLKALTAVQREDLPTARRHLAELTAPGRQVQGMFMPLLLRLQAQVAAATGDADLCERTRAAITPHLGQWAVAVYGCDVGGPYHLWLAMVDAAQRRWEEAIAGFTAAVSAADRLGARPWSLQARVGLAETLLARAHATGDRDEEAEKLLEQAEREAAELGMRHLLRRIHRARRTRGRPAAKTATGEFRFDGRVWALAYAGRRVHMPDAKGLRDLHTLLSSPGADVPATRLANPEGGPAVAAARALGGDPVLDEEAKARYRRRLAHLDEEIEHATAVGDDDRAAAYDRERAALLAELHAATALAGRPRRLGDEAERARKTVTARIRDTLRRLDRHHPELAAHLRRSVSTGTACAYRPDQQVTWRL</sequence>
<evidence type="ECO:0000256" key="1">
    <source>
        <dbReference type="ARBA" id="ARBA00022741"/>
    </source>
</evidence>
<dbReference type="OrthoDB" id="134712at2"/>
<keyword evidence="3" id="KW-0175">Coiled coil</keyword>
<dbReference type="KEGG" id="tcu:Tcur_0744"/>
<dbReference type="Gene3D" id="1.25.40.10">
    <property type="entry name" value="Tetratricopeptide repeat domain"/>
    <property type="match status" value="1"/>
</dbReference>
<evidence type="ECO:0000313" key="5">
    <source>
        <dbReference type="EMBL" id="ACY96337.1"/>
    </source>
</evidence>